<proteinExistence type="predicted"/>
<sequence length="184" mass="20819">MSSEAARRSGETKKEESSSEGTGTRFELGVRQPTTKNENRSYEKPWDGLKTLNIGVPECQIYDEAKDQSSSECQIYDEAKDQYQHLDFDLRSKQRKFVEAEYDVSMPTVSFPVSDMNSSSSINAMPHVVSKREQNQRSSLHFPHGPLSKYKSAEANVAYCDTTIVHTKFLYDPPNQSKGYANNS</sequence>
<feature type="region of interest" description="Disordered" evidence="1">
    <location>
        <begin position="1"/>
        <end position="45"/>
    </location>
</feature>
<reference evidence="2 3" key="1">
    <citation type="submission" date="2020-06" db="EMBL/GenBank/DDBJ databases">
        <authorList>
            <person name="Li R."/>
            <person name="Bekaert M."/>
        </authorList>
    </citation>
    <scope>NUCLEOTIDE SEQUENCE [LARGE SCALE GENOMIC DNA]</scope>
    <source>
        <strain evidence="3">wild</strain>
    </source>
</reference>
<accession>A0A6J8ETI9</accession>
<keyword evidence="3" id="KW-1185">Reference proteome</keyword>
<name>A0A6J8ETI9_MYTCO</name>
<evidence type="ECO:0000313" key="2">
    <source>
        <dbReference type="EMBL" id="CAC5423949.1"/>
    </source>
</evidence>
<protein>
    <submittedName>
        <fullName evidence="2">Uncharacterized protein</fullName>
    </submittedName>
</protein>
<dbReference type="OrthoDB" id="6137150at2759"/>
<feature type="compositionally biased region" description="Basic and acidic residues" evidence="1">
    <location>
        <begin position="1"/>
        <end position="17"/>
    </location>
</feature>
<organism evidence="2 3">
    <name type="scientific">Mytilus coruscus</name>
    <name type="common">Sea mussel</name>
    <dbReference type="NCBI Taxonomy" id="42192"/>
    <lineage>
        <taxon>Eukaryota</taxon>
        <taxon>Metazoa</taxon>
        <taxon>Spiralia</taxon>
        <taxon>Lophotrochozoa</taxon>
        <taxon>Mollusca</taxon>
        <taxon>Bivalvia</taxon>
        <taxon>Autobranchia</taxon>
        <taxon>Pteriomorphia</taxon>
        <taxon>Mytilida</taxon>
        <taxon>Mytiloidea</taxon>
        <taxon>Mytilidae</taxon>
        <taxon>Mytilinae</taxon>
        <taxon>Mytilus</taxon>
    </lineage>
</organism>
<gene>
    <name evidence="2" type="ORF">MCOR_55909</name>
</gene>
<dbReference type="AlphaFoldDB" id="A0A6J8ETI9"/>
<dbReference type="Proteomes" id="UP000507470">
    <property type="component" value="Unassembled WGS sequence"/>
</dbReference>
<evidence type="ECO:0000313" key="3">
    <source>
        <dbReference type="Proteomes" id="UP000507470"/>
    </source>
</evidence>
<dbReference type="EMBL" id="CACVKT020009931">
    <property type="protein sequence ID" value="CAC5423949.1"/>
    <property type="molecule type" value="Genomic_DNA"/>
</dbReference>
<evidence type="ECO:0000256" key="1">
    <source>
        <dbReference type="SAM" id="MobiDB-lite"/>
    </source>
</evidence>